<dbReference type="KEGG" id="gtn:GTNG_1235"/>
<feature type="signal peptide" evidence="1">
    <location>
        <begin position="1"/>
        <end position="25"/>
    </location>
</feature>
<proteinExistence type="predicted"/>
<accession>A4IMQ1</accession>
<protein>
    <submittedName>
        <fullName evidence="2">Uncharacterized protein</fullName>
    </submittedName>
</protein>
<dbReference type="HOGENOM" id="CLU_2273361_0_0_9"/>
<evidence type="ECO:0000313" key="3">
    <source>
        <dbReference type="Proteomes" id="UP000001578"/>
    </source>
</evidence>
<dbReference type="Proteomes" id="UP000001578">
    <property type="component" value="Chromosome"/>
</dbReference>
<gene>
    <name evidence="2" type="ordered locus">GTNG_1235</name>
</gene>
<sequence length="102" mass="11551">MTRVLGISFLCLLLLTKRLPSAVNAQCSPIYDWRPARWRVMDQDIRGYPTVPLVQKIVDGKYRFSISLMSRTRDDDERGMCYNGDKAINSGVHDGTLSSSLI</sequence>
<reference evidence="2 3" key="1">
    <citation type="journal article" date="2007" name="Proc. Natl. Acad. Sci. U.S.A.">
        <title>Genome and proteome of long-chain alkane degrading Geobacillus thermodenitrificans NG80-2 isolated from a deep-subsurface oil reservoir.</title>
        <authorList>
            <person name="Feng L."/>
            <person name="Wang W."/>
            <person name="Cheng J."/>
            <person name="Ren Y."/>
            <person name="Zhao G."/>
            <person name="Gao C."/>
            <person name="Tang Y."/>
            <person name="Liu X."/>
            <person name="Han W."/>
            <person name="Peng X."/>
            <person name="Liu R."/>
            <person name="Wang L."/>
        </authorList>
    </citation>
    <scope>NUCLEOTIDE SEQUENCE [LARGE SCALE GENOMIC DNA]</scope>
    <source>
        <strain evidence="2 3">NG80-2</strain>
    </source>
</reference>
<dbReference type="AlphaFoldDB" id="A4IMQ1"/>
<organism evidence="2 3">
    <name type="scientific">Geobacillus thermodenitrificans (strain NG80-2)</name>
    <dbReference type="NCBI Taxonomy" id="420246"/>
    <lineage>
        <taxon>Bacteria</taxon>
        <taxon>Bacillati</taxon>
        <taxon>Bacillota</taxon>
        <taxon>Bacilli</taxon>
        <taxon>Bacillales</taxon>
        <taxon>Anoxybacillaceae</taxon>
        <taxon>Geobacillus</taxon>
    </lineage>
</organism>
<evidence type="ECO:0000313" key="2">
    <source>
        <dbReference type="EMBL" id="ABO66605.1"/>
    </source>
</evidence>
<feature type="chain" id="PRO_5002669770" evidence="1">
    <location>
        <begin position="26"/>
        <end position="102"/>
    </location>
</feature>
<evidence type="ECO:0000256" key="1">
    <source>
        <dbReference type="SAM" id="SignalP"/>
    </source>
</evidence>
<dbReference type="EMBL" id="CP000557">
    <property type="protein sequence ID" value="ABO66605.1"/>
    <property type="molecule type" value="Genomic_DNA"/>
</dbReference>
<keyword evidence="1" id="KW-0732">Signal</keyword>
<name>A4IMQ1_GEOTN</name>